<keyword evidence="4" id="KW-1185">Reference proteome</keyword>
<dbReference type="Pfam" id="PF21742">
    <property type="entry name" value="DUF6868"/>
    <property type="match status" value="1"/>
</dbReference>
<protein>
    <recommendedName>
        <fullName evidence="2">DUF6868 domain-containing protein</fullName>
    </recommendedName>
</protein>
<keyword evidence="1" id="KW-0812">Transmembrane</keyword>
<reference evidence="3 4" key="1">
    <citation type="submission" date="2013-07" db="EMBL/GenBank/DDBJ databases">
        <title>Sulfurimonas hongkongensis AST-10 Genome Sequencing.</title>
        <authorList>
            <person name="Cai L."/>
            <person name="Zhang T."/>
        </authorList>
    </citation>
    <scope>NUCLEOTIDE SEQUENCE [LARGE SCALE GENOMIC DNA]</scope>
    <source>
        <strain evidence="3 4">AST-10</strain>
    </source>
</reference>
<evidence type="ECO:0000256" key="1">
    <source>
        <dbReference type="SAM" id="Phobius"/>
    </source>
</evidence>
<feature type="domain" description="DUF6868" evidence="2">
    <location>
        <begin position="1"/>
        <end position="40"/>
    </location>
</feature>
<evidence type="ECO:0000313" key="3">
    <source>
        <dbReference type="EMBL" id="EQB40192.1"/>
    </source>
</evidence>
<proteinExistence type="predicted"/>
<name>T0JTC9_9BACT</name>
<feature type="transmembrane region" description="Helical" evidence="1">
    <location>
        <begin position="6"/>
        <end position="31"/>
    </location>
</feature>
<comment type="caution">
    <text evidence="3">The sequence shown here is derived from an EMBL/GenBank/DDBJ whole genome shotgun (WGS) entry which is preliminary data.</text>
</comment>
<feature type="non-terminal residue" evidence="3">
    <location>
        <position position="55"/>
    </location>
</feature>
<keyword evidence="1" id="KW-0472">Membrane</keyword>
<evidence type="ECO:0000313" key="4">
    <source>
        <dbReference type="Proteomes" id="UP000015520"/>
    </source>
</evidence>
<dbReference type="AlphaFoldDB" id="T0JTC9"/>
<sequence>MDLLLLQSFLLWCSVINFSILLIWFAMFVVAHEFIYSLLSSAIQKCTKTQCKNEA</sequence>
<keyword evidence="1" id="KW-1133">Transmembrane helix</keyword>
<evidence type="ECO:0000259" key="2">
    <source>
        <dbReference type="Pfam" id="PF21742"/>
    </source>
</evidence>
<dbReference type="Proteomes" id="UP000015520">
    <property type="component" value="Unassembled WGS sequence"/>
</dbReference>
<gene>
    <name evidence="3" type="ORF">M947_02335</name>
</gene>
<dbReference type="InterPro" id="IPR049220">
    <property type="entry name" value="DUF6868"/>
</dbReference>
<organism evidence="3 4">
    <name type="scientific">Sulfurimonas hongkongensis</name>
    <dbReference type="NCBI Taxonomy" id="1172190"/>
    <lineage>
        <taxon>Bacteria</taxon>
        <taxon>Pseudomonadati</taxon>
        <taxon>Campylobacterota</taxon>
        <taxon>Epsilonproteobacteria</taxon>
        <taxon>Campylobacterales</taxon>
        <taxon>Sulfurimonadaceae</taxon>
        <taxon>Sulfurimonas</taxon>
    </lineage>
</organism>
<dbReference type="EMBL" id="AUPZ01000003">
    <property type="protein sequence ID" value="EQB40192.1"/>
    <property type="molecule type" value="Genomic_DNA"/>
</dbReference>
<accession>T0JTC9</accession>